<keyword evidence="1" id="KW-0238">DNA-binding</keyword>
<proteinExistence type="predicted"/>
<dbReference type="GO" id="GO:0032993">
    <property type="term" value="C:protein-DNA complex"/>
    <property type="evidence" value="ECO:0007669"/>
    <property type="project" value="TreeGrafter"/>
</dbReference>
<dbReference type="SMART" id="SM00448">
    <property type="entry name" value="REC"/>
    <property type="match status" value="1"/>
</dbReference>
<dbReference type="InterPro" id="IPR007492">
    <property type="entry name" value="LytTR_DNA-bd_dom"/>
</dbReference>
<dbReference type="PANTHER" id="PTHR48111">
    <property type="entry name" value="REGULATOR OF RPOS"/>
    <property type="match status" value="1"/>
</dbReference>
<evidence type="ECO:0000313" key="6">
    <source>
        <dbReference type="Proteomes" id="UP000480178"/>
    </source>
</evidence>
<dbReference type="AlphaFoldDB" id="A0A6C0GRP6"/>
<evidence type="ECO:0000256" key="2">
    <source>
        <dbReference type="PROSITE-ProRule" id="PRU00169"/>
    </source>
</evidence>
<accession>A0A6C0GRP6</accession>
<keyword evidence="6" id="KW-1185">Reference proteome</keyword>
<evidence type="ECO:0000259" key="4">
    <source>
        <dbReference type="PROSITE" id="PS50930"/>
    </source>
</evidence>
<reference evidence="5 6" key="1">
    <citation type="submission" date="2020-01" db="EMBL/GenBank/DDBJ databases">
        <authorList>
            <person name="Kim M.K."/>
        </authorList>
    </citation>
    <scope>NUCLEOTIDE SEQUENCE [LARGE SCALE GENOMIC DNA]</scope>
    <source>
        <strain evidence="5 6">172606-1</strain>
    </source>
</reference>
<dbReference type="SMART" id="SM00850">
    <property type="entry name" value="LytTR"/>
    <property type="match status" value="1"/>
</dbReference>
<protein>
    <submittedName>
        <fullName evidence="5">Response regulator transcription factor</fullName>
    </submittedName>
</protein>
<dbReference type="PROSITE" id="PS50110">
    <property type="entry name" value="RESPONSE_REGULATORY"/>
    <property type="match status" value="1"/>
</dbReference>
<dbReference type="GO" id="GO:0000976">
    <property type="term" value="F:transcription cis-regulatory region binding"/>
    <property type="evidence" value="ECO:0007669"/>
    <property type="project" value="TreeGrafter"/>
</dbReference>
<dbReference type="InterPro" id="IPR011006">
    <property type="entry name" value="CheY-like_superfamily"/>
</dbReference>
<dbReference type="KEGG" id="rhoz:GXP67_30990"/>
<dbReference type="SUPFAM" id="SSF52172">
    <property type="entry name" value="CheY-like"/>
    <property type="match status" value="1"/>
</dbReference>
<dbReference type="InterPro" id="IPR039420">
    <property type="entry name" value="WalR-like"/>
</dbReference>
<dbReference type="GO" id="GO:0000156">
    <property type="term" value="F:phosphorelay response regulator activity"/>
    <property type="evidence" value="ECO:0007669"/>
    <property type="project" value="TreeGrafter"/>
</dbReference>
<organism evidence="5 6">
    <name type="scientific">Rhodocytophaga rosea</name>
    <dbReference type="NCBI Taxonomy" id="2704465"/>
    <lineage>
        <taxon>Bacteria</taxon>
        <taxon>Pseudomonadati</taxon>
        <taxon>Bacteroidota</taxon>
        <taxon>Cytophagia</taxon>
        <taxon>Cytophagales</taxon>
        <taxon>Rhodocytophagaceae</taxon>
        <taxon>Rhodocytophaga</taxon>
    </lineage>
</organism>
<dbReference type="RefSeq" id="WP_162446733.1">
    <property type="nucleotide sequence ID" value="NZ_CP048222.1"/>
</dbReference>
<dbReference type="GO" id="GO:0005829">
    <property type="term" value="C:cytosol"/>
    <property type="evidence" value="ECO:0007669"/>
    <property type="project" value="TreeGrafter"/>
</dbReference>
<evidence type="ECO:0000313" key="5">
    <source>
        <dbReference type="EMBL" id="QHT70761.1"/>
    </source>
</evidence>
<feature type="domain" description="HTH LytTR-type" evidence="4">
    <location>
        <begin position="144"/>
        <end position="243"/>
    </location>
</feature>
<dbReference type="PROSITE" id="PS50930">
    <property type="entry name" value="HTH_LYTTR"/>
    <property type="match status" value="1"/>
</dbReference>
<gene>
    <name evidence="5" type="ORF">GXP67_30990</name>
</gene>
<dbReference type="Gene3D" id="2.40.50.1020">
    <property type="entry name" value="LytTr DNA-binding domain"/>
    <property type="match status" value="1"/>
</dbReference>
<dbReference type="EMBL" id="CP048222">
    <property type="protein sequence ID" value="QHT70761.1"/>
    <property type="molecule type" value="Genomic_DNA"/>
</dbReference>
<sequence length="247" mass="27899">MIKAILIDDETHCRETLSIQLEEYCPQVKLLAQCSSAREGLQAIAHHQPDVIFLDVEMPLMNGFEMLGQLPSIDFELIFTTGYDAYAIKAIRFSALDYLLKPIDKDELIKAVGKVSSRYPSQLSQQLDILLEKLSSKPVALQKIALPTLEGYELLPIVTIIRCESDSNYTYVYHKNGKKIIVSRSLKEIEELLEGHGFLRIHHSHLINLNEIIRYVRGEGGYVVMSDNSSVNVSRSRKEILLKVLGG</sequence>
<evidence type="ECO:0000256" key="1">
    <source>
        <dbReference type="ARBA" id="ARBA00023125"/>
    </source>
</evidence>
<feature type="modified residue" description="4-aspartylphosphate" evidence="2">
    <location>
        <position position="55"/>
    </location>
</feature>
<dbReference type="GO" id="GO:0006355">
    <property type="term" value="P:regulation of DNA-templated transcription"/>
    <property type="evidence" value="ECO:0007669"/>
    <property type="project" value="TreeGrafter"/>
</dbReference>
<dbReference type="Gene3D" id="3.40.50.2300">
    <property type="match status" value="1"/>
</dbReference>
<evidence type="ECO:0000259" key="3">
    <source>
        <dbReference type="PROSITE" id="PS50110"/>
    </source>
</evidence>
<keyword evidence="2" id="KW-0597">Phosphoprotein</keyword>
<dbReference type="InterPro" id="IPR001789">
    <property type="entry name" value="Sig_transdc_resp-reg_receiver"/>
</dbReference>
<dbReference type="Pfam" id="PF04397">
    <property type="entry name" value="LytTR"/>
    <property type="match status" value="1"/>
</dbReference>
<dbReference type="Proteomes" id="UP000480178">
    <property type="component" value="Chromosome"/>
</dbReference>
<dbReference type="Pfam" id="PF00072">
    <property type="entry name" value="Response_reg"/>
    <property type="match status" value="1"/>
</dbReference>
<name>A0A6C0GRP6_9BACT</name>
<dbReference type="PANTHER" id="PTHR48111:SF69">
    <property type="entry name" value="RESPONSE REGULATOR RECEIVER"/>
    <property type="match status" value="1"/>
</dbReference>
<feature type="domain" description="Response regulatory" evidence="3">
    <location>
        <begin position="3"/>
        <end position="116"/>
    </location>
</feature>